<dbReference type="CDD" id="cd10017">
    <property type="entry name" value="B3_DNA"/>
    <property type="match status" value="2"/>
</dbReference>
<evidence type="ECO:0000256" key="6">
    <source>
        <dbReference type="SAM" id="MobiDB-lite"/>
    </source>
</evidence>
<keyword evidence="2" id="KW-0805">Transcription regulation</keyword>
<dbReference type="EMBL" id="MNCJ02000318">
    <property type="protein sequence ID" value="KAF5814351.1"/>
    <property type="molecule type" value="Genomic_DNA"/>
</dbReference>
<gene>
    <name evidence="8" type="ORF">HanXRQr2_Chr03g0110101</name>
</gene>
<evidence type="ECO:0000256" key="5">
    <source>
        <dbReference type="ARBA" id="ARBA00023242"/>
    </source>
</evidence>
<dbReference type="InterPro" id="IPR015300">
    <property type="entry name" value="DNA-bd_pseudobarrel_sf"/>
</dbReference>
<name>A0A9K3JG48_HELAN</name>
<dbReference type="PANTHER" id="PTHR31674">
    <property type="entry name" value="B3 DOMAIN-CONTAINING PROTEIN REM-LIKE 3-RELATED"/>
    <property type="match status" value="1"/>
</dbReference>
<comment type="caution">
    <text evidence="8">The sequence shown here is derived from an EMBL/GenBank/DDBJ whole genome shotgun (WGS) entry which is preliminary data.</text>
</comment>
<dbReference type="Proteomes" id="UP000215914">
    <property type="component" value="Unassembled WGS sequence"/>
</dbReference>
<evidence type="ECO:0000256" key="2">
    <source>
        <dbReference type="ARBA" id="ARBA00023015"/>
    </source>
</evidence>
<dbReference type="PANTHER" id="PTHR31674:SF25">
    <property type="entry name" value="B3 DOMAIN-CONTAINING TRANSCRIPTION FACTOR VRN1-LIKE"/>
    <property type="match status" value="1"/>
</dbReference>
<reference evidence="8" key="2">
    <citation type="submission" date="2020-06" db="EMBL/GenBank/DDBJ databases">
        <title>Helianthus annuus Genome sequencing and assembly Release 2.</title>
        <authorList>
            <person name="Gouzy J."/>
            <person name="Langlade N."/>
            <person name="Munos S."/>
        </authorList>
    </citation>
    <scope>NUCLEOTIDE SEQUENCE</scope>
    <source>
        <tissue evidence="8">Leaves</tissue>
    </source>
</reference>
<proteinExistence type="predicted"/>
<feature type="domain" description="TF-B3" evidence="7">
    <location>
        <begin position="121"/>
        <end position="219"/>
    </location>
</feature>
<dbReference type="Gene3D" id="2.40.330.10">
    <property type="entry name" value="DNA-binding pseudobarrel domain"/>
    <property type="match status" value="2"/>
</dbReference>
<organism evidence="8 9">
    <name type="scientific">Helianthus annuus</name>
    <name type="common">Common sunflower</name>
    <dbReference type="NCBI Taxonomy" id="4232"/>
    <lineage>
        <taxon>Eukaryota</taxon>
        <taxon>Viridiplantae</taxon>
        <taxon>Streptophyta</taxon>
        <taxon>Embryophyta</taxon>
        <taxon>Tracheophyta</taxon>
        <taxon>Spermatophyta</taxon>
        <taxon>Magnoliopsida</taxon>
        <taxon>eudicotyledons</taxon>
        <taxon>Gunneridae</taxon>
        <taxon>Pentapetalae</taxon>
        <taxon>asterids</taxon>
        <taxon>campanulids</taxon>
        <taxon>Asterales</taxon>
        <taxon>Asteraceae</taxon>
        <taxon>Asteroideae</taxon>
        <taxon>Heliantheae alliance</taxon>
        <taxon>Heliantheae</taxon>
        <taxon>Helianthus</taxon>
    </lineage>
</organism>
<feature type="compositionally biased region" description="Basic residues" evidence="6">
    <location>
        <begin position="231"/>
        <end position="243"/>
    </location>
</feature>
<sequence length="243" mass="27550">MVPSFFVILLDPSALHLPLPPDVVSRHLENKIREGPVIVSANGGYWWRLKIKEINGSYCFANGWHNVVQGIKLGHGDFLYFQPLDQSTLRMSIHNPNGCEKVLPPKVEHVIEVDDQREGDDPYFTFIITKTYTNMLRFPVDFAKLAGMEVEGTMAMKNVNGEEWQVSLRVEISHDTKRYYSATGWGAFQRENGLSEGDECVIKFVRSEGKLLLTKITEQPQPFGPGSEVVKRKRGRSQGSRKV</sequence>
<dbReference type="PROSITE" id="PS50863">
    <property type="entry name" value="B3"/>
    <property type="match status" value="2"/>
</dbReference>
<dbReference type="AlphaFoldDB" id="A0A9K3JG48"/>
<keyword evidence="9" id="KW-1185">Reference proteome</keyword>
<dbReference type="InterPro" id="IPR003340">
    <property type="entry name" value="B3_DNA-bd"/>
</dbReference>
<dbReference type="SUPFAM" id="SSF101936">
    <property type="entry name" value="DNA-binding pseudobarrel domain"/>
    <property type="match status" value="2"/>
</dbReference>
<protein>
    <submittedName>
        <fullName evidence="8">Transcription factor B3-Domain family</fullName>
    </submittedName>
</protein>
<evidence type="ECO:0000313" key="9">
    <source>
        <dbReference type="Proteomes" id="UP000215914"/>
    </source>
</evidence>
<evidence type="ECO:0000256" key="4">
    <source>
        <dbReference type="ARBA" id="ARBA00023163"/>
    </source>
</evidence>
<evidence type="ECO:0000256" key="1">
    <source>
        <dbReference type="ARBA" id="ARBA00004123"/>
    </source>
</evidence>
<accession>A0A9K3JG48</accession>
<feature type="region of interest" description="Disordered" evidence="6">
    <location>
        <begin position="218"/>
        <end position="243"/>
    </location>
</feature>
<dbReference type="Gramene" id="mRNA:HanXRQr2_Chr03g0110101">
    <property type="protein sequence ID" value="mRNA:HanXRQr2_Chr03g0110101"/>
    <property type="gene ID" value="HanXRQr2_Chr03g0110101"/>
</dbReference>
<feature type="domain" description="TF-B3" evidence="7">
    <location>
        <begin position="2"/>
        <end position="97"/>
    </location>
</feature>
<keyword evidence="4" id="KW-0804">Transcription</keyword>
<dbReference type="GO" id="GO:0005634">
    <property type="term" value="C:nucleus"/>
    <property type="evidence" value="ECO:0007669"/>
    <property type="project" value="UniProtKB-SubCell"/>
</dbReference>
<keyword evidence="5" id="KW-0539">Nucleus</keyword>
<dbReference type="InterPro" id="IPR039218">
    <property type="entry name" value="REM_fam"/>
</dbReference>
<evidence type="ECO:0000256" key="3">
    <source>
        <dbReference type="ARBA" id="ARBA00023125"/>
    </source>
</evidence>
<dbReference type="SMART" id="SM01019">
    <property type="entry name" value="B3"/>
    <property type="match status" value="2"/>
</dbReference>
<dbReference type="Pfam" id="PF02362">
    <property type="entry name" value="B3"/>
    <property type="match status" value="1"/>
</dbReference>
<evidence type="ECO:0000259" key="7">
    <source>
        <dbReference type="PROSITE" id="PS50863"/>
    </source>
</evidence>
<reference evidence="8" key="1">
    <citation type="journal article" date="2017" name="Nature">
        <title>The sunflower genome provides insights into oil metabolism, flowering and Asterid evolution.</title>
        <authorList>
            <person name="Badouin H."/>
            <person name="Gouzy J."/>
            <person name="Grassa C.J."/>
            <person name="Murat F."/>
            <person name="Staton S.E."/>
            <person name="Cottret L."/>
            <person name="Lelandais-Briere C."/>
            <person name="Owens G.L."/>
            <person name="Carrere S."/>
            <person name="Mayjonade B."/>
            <person name="Legrand L."/>
            <person name="Gill N."/>
            <person name="Kane N.C."/>
            <person name="Bowers J.E."/>
            <person name="Hubner S."/>
            <person name="Bellec A."/>
            <person name="Berard A."/>
            <person name="Berges H."/>
            <person name="Blanchet N."/>
            <person name="Boniface M.C."/>
            <person name="Brunel D."/>
            <person name="Catrice O."/>
            <person name="Chaidir N."/>
            <person name="Claudel C."/>
            <person name="Donnadieu C."/>
            <person name="Faraut T."/>
            <person name="Fievet G."/>
            <person name="Helmstetter N."/>
            <person name="King M."/>
            <person name="Knapp S.J."/>
            <person name="Lai Z."/>
            <person name="Le Paslier M.C."/>
            <person name="Lippi Y."/>
            <person name="Lorenzon L."/>
            <person name="Mandel J.R."/>
            <person name="Marage G."/>
            <person name="Marchand G."/>
            <person name="Marquand E."/>
            <person name="Bret-Mestries E."/>
            <person name="Morien E."/>
            <person name="Nambeesan S."/>
            <person name="Nguyen T."/>
            <person name="Pegot-Espagnet P."/>
            <person name="Pouilly N."/>
            <person name="Raftis F."/>
            <person name="Sallet E."/>
            <person name="Schiex T."/>
            <person name="Thomas J."/>
            <person name="Vandecasteele C."/>
            <person name="Vares D."/>
            <person name="Vear F."/>
            <person name="Vautrin S."/>
            <person name="Crespi M."/>
            <person name="Mangin B."/>
            <person name="Burke J.M."/>
            <person name="Salse J."/>
            <person name="Munos S."/>
            <person name="Vincourt P."/>
            <person name="Rieseberg L.H."/>
            <person name="Langlade N.B."/>
        </authorList>
    </citation>
    <scope>NUCLEOTIDE SEQUENCE</scope>
    <source>
        <tissue evidence="8">Leaves</tissue>
    </source>
</reference>
<evidence type="ECO:0000313" key="8">
    <source>
        <dbReference type="EMBL" id="KAF5814351.1"/>
    </source>
</evidence>
<dbReference type="GO" id="GO:0003677">
    <property type="term" value="F:DNA binding"/>
    <property type="evidence" value="ECO:0007669"/>
    <property type="project" value="UniProtKB-KW"/>
</dbReference>
<keyword evidence="3" id="KW-0238">DNA-binding</keyword>
<comment type="subcellular location">
    <subcellularLocation>
        <location evidence="1">Nucleus</location>
    </subcellularLocation>
</comment>
<dbReference type="OrthoDB" id="635132at2759"/>